<reference evidence="2" key="1">
    <citation type="journal article" date="2021" name="Nat. Commun.">
        <title>Genetic determinants of endophytism in the Arabidopsis root mycobiome.</title>
        <authorList>
            <person name="Mesny F."/>
            <person name="Miyauchi S."/>
            <person name="Thiergart T."/>
            <person name="Pickel B."/>
            <person name="Atanasova L."/>
            <person name="Karlsson M."/>
            <person name="Huettel B."/>
            <person name="Barry K.W."/>
            <person name="Haridas S."/>
            <person name="Chen C."/>
            <person name="Bauer D."/>
            <person name="Andreopoulos W."/>
            <person name="Pangilinan J."/>
            <person name="LaButti K."/>
            <person name="Riley R."/>
            <person name="Lipzen A."/>
            <person name="Clum A."/>
            <person name="Drula E."/>
            <person name="Henrissat B."/>
            <person name="Kohler A."/>
            <person name="Grigoriev I.V."/>
            <person name="Martin F.M."/>
            <person name="Hacquard S."/>
        </authorList>
    </citation>
    <scope>NUCLEOTIDE SEQUENCE</scope>
    <source>
        <strain evidence="2">MPI-CAGE-CH-0230</strain>
    </source>
</reference>
<dbReference type="Pfam" id="PF13302">
    <property type="entry name" value="Acetyltransf_3"/>
    <property type="match status" value="1"/>
</dbReference>
<dbReference type="EMBL" id="JAGTJQ010000009">
    <property type="protein sequence ID" value="KAH7024571.1"/>
    <property type="molecule type" value="Genomic_DNA"/>
</dbReference>
<dbReference type="Proteomes" id="UP000756346">
    <property type="component" value="Unassembled WGS sequence"/>
</dbReference>
<dbReference type="RefSeq" id="XP_046008119.1">
    <property type="nucleotide sequence ID" value="XM_046148685.1"/>
</dbReference>
<dbReference type="OrthoDB" id="4072826at2759"/>
<evidence type="ECO:0000313" key="2">
    <source>
        <dbReference type="EMBL" id="KAH7024571.1"/>
    </source>
</evidence>
<dbReference type="Gene3D" id="3.40.630.30">
    <property type="match status" value="1"/>
</dbReference>
<gene>
    <name evidence="2" type="ORF">B0I36DRAFT_162958</name>
</gene>
<protein>
    <submittedName>
        <fullName evidence="2">GNAT domain-containing protein</fullName>
    </submittedName>
</protein>
<dbReference type="InterPro" id="IPR051531">
    <property type="entry name" value="N-acetyltransferase"/>
</dbReference>
<feature type="domain" description="N-acetyltransferase" evidence="1">
    <location>
        <begin position="30"/>
        <end position="217"/>
    </location>
</feature>
<evidence type="ECO:0000313" key="3">
    <source>
        <dbReference type="Proteomes" id="UP000756346"/>
    </source>
</evidence>
<dbReference type="SUPFAM" id="SSF55729">
    <property type="entry name" value="Acyl-CoA N-acyltransferases (Nat)"/>
    <property type="match status" value="1"/>
</dbReference>
<dbReference type="InterPro" id="IPR000182">
    <property type="entry name" value="GNAT_dom"/>
</dbReference>
<name>A0A9P8XXD1_9PEZI</name>
<keyword evidence="3" id="KW-1185">Reference proteome</keyword>
<organism evidence="2 3">
    <name type="scientific">Microdochium trichocladiopsis</name>
    <dbReference type="NCBI Taxonomy" id="1682393"/>
    <lineage>
        <taxon>Eukaryota</taxon>
        <taxon>Fungi</taxon>
        <taxon>Dikarya</taxon>
        <taxon>Ascomycota</taxon>
        <taxon>Pezizomycotina</taxon>
        <taxon>Sordariomycetes</taxon>
        <taxon>Xylariomycetidae</taxon>
        <taxon>Xylariales</taxon>
        <taxon>Microdochiaceae</taxon>
        <taxon>Microdochium</taxon>
    </lineage>
</organism>
<dbReference type="PANTHER" id="PTHR43792">
    <property type="entry name" value="GNAT FAMILY, PUTATIVE (AFU_ORTHOLOGUE AFUA_3G00765)-RELATED-RELATED"/>
    <property type="match status" value="1"/>
</dbReference>
<dbReference type="PANTHER" id="PTHR43792:SF1">
    <property type="entry name" value="N-ACETYLTRANSFERASE DOMAIN-CONTAINING PROTEIN"/>
    <property type="match status" value="1"/>
</dbReference>
<dbReference type="AlphaFoldDB" id="A0A9P8XXD1"/>
<dbReference type="InterPro" id="IPR016181">
    <property type="entry name" value="Acyl_CoA_acyltransferase"/>
</dbReference>
<dbReference type="GO" id="GO:0016747">
    <property type="term" value="F:acyltransferase activity, transferring groups other than amino-acyl groups"/>
    <property type="evidence" value="ECO:0007669"/>
    <property type="project" value="InterPro"/>
</dbReference>
<comment type="caution">
    <text evidence="2">The sequence shown here is derived from an EMBL/GenBank/DDBJ whole genome shotgun (WGS) entry which is preliminary data.</text>
</comment>
<evidence type="ECO:0000259" key="1">
    <source>
        <dbReference type="PROSITE" id="PS51186"/>
    </source>
</evidence>
<accession>A0A9P8XXD1</accession>
<dbReference type="PROSITE" id="PS51186">
    <property type="entry name" value="GNAT"/>
    <property type="match status" value="1"/>
</dbReference>
<dbReference type="GeneID" id="70178231"/>
<proteinExistence type="predicted"/>
<sequence length="230" mass="25981">MEKVKVRTYLPTVPLPLVSEGREEIRTERLILRPFTPGVLEDMHSLRTQREVMDSSRRGLTDKDLAETLEHISPVLPPNDATTYRWVIYEAQTGNFVGSGGFTIFCESMGWPEIGYMLKKEYWGRGYATEFLCAWLEAWWKLPRSEVEIEVAKGTIEEDTPVVGADGVRVVSKDRVVALVVEHNNSSRRVLEKAGFRQATLLTEMNNRAGLEGTEITSFGFVATAPEKDI</sequence>